<feature type="transmembrane region" description="Helical" evidence="2">
    <location>
        <begin position="121"/>
        <end position="144"/>
    </location>
</feature>
<feature type="region of interest" description="Disordered" evidence="1">
    <location>
        <begin position="1"/>
        <end position="26"/>
    </location>
</feature>
<feature type="transmembrane region" description="Helical" evidence="2">
    <location>
        <begin position="78"/>
        <end position="101"/>
    </location>
</feature>
<accession>A0A1G2DDT0</accession>
<evidence type="ECO:0000313" key="4">
    <source>
        <dbReference type="Proteomes" id="UP000178636"/>
    </source>
</evidence>
<organism evidence="3 4">
    <name type="scientific">Candidatus Lloydbacteria bacterium RIFCSPHIGHO2_02_FULL_54_17</name>
    <dbReference type="NCBI Taxonomy" id="1798664"/>
    <lineage>
        <taxon>Bacteria</taxon>
        <taxon>Candidatus Lloydiibacteriota</taxon>
    </lineage>
</organism>
<dbReference type="EMBL" id="MHLO01000039">
    <property type="protein sequence ID" value="OGZ11101.1"/>
    <property type="molecule type" value="Genomic_DNA"/>
</dbReference>
<protein>
    <submittedName>
        <fullName evidence="3">Uncharacterized protein</fullName>
    </submittedName>
</protein>
<proteinExistence type="predicted"/>
<name>A0A1G2DDT0_9BACT</name>
<feature type="region of interest" description="Disordered" evidence="1">
    <location>
        <begin position="228"/>
        <end position="294"/>
    </location>
</feature>
<keyword evidence="2" id="KW-0812">Transmembrane</keyword>
<feature type="transmembrane region" description="Helical" evidence="2">
    <location>
        <begin position="38"/>
        <end position="66"/>
    </location>
</feature>
<sequence>MAGATSVATSHPGGGAQRSSVATQPQGGGQKALGGFTWWLLLGLMLVSDIGSALCNVLVTAGIGLTATVAGSIVGIPLAAFAWIVGVLVSFNAFMFAMGYYLFNKVPLMGARKLATQGISIIIELIPLVSVLPMMTISFLIITITENLKRGKGMFGGVAGKVVAKVAAKTPIGRAAVVLSKTPVGRVAERAILGSSSMQSPVTSVARPQADGHIRTGQTGKEWIRAQGGDRLKQEAKKMDEERGRQHADAPSRAIRERINAESKKQRAEDATKEMRKSREQGGTMKTSSESAAA</sequence>
<evidence type="ECO:0000313" key="3">
    <source>
        <dbReference type="EMBL" id="OGZ11101.1"/>
    </source>
</evidence>
<dbReference type="Proteomes" id="UP000178636">
    <property type="component" value="Unassembled WGS sequence"/>
</dbReference>
<gene>
    <name evidence="3" type="ORF">A3C93_04255</name>
</gene>
<comment type="caution">
    <text evidence="3">The sequence shown here is derived from an EMBL/GenBank/DDBJ whole genome shotgun (WGS) entry which is preliminary data.</text>
</comment>
<feature type="compositionally biased region" description="Polar residues" evidence="1">
    <location>
        <begin position="284"/>
        <end position="294"/>
    </location>
</feature>
<reference evidence="3 4" key="1">
    <citation type="journal article" date="2016" name="Nat. Commun.">
        <title>Thousands of microbial genomes shed light on interconnected biogeochemical processes in an aquifer system.</title>
        <authorList>
            <person name="Anantharaman K."/>
            <person name="Brown C.T."/>
            <person name="Hug L.A."/>
            <person name="Sharon I."/>
            <person name="Castelle C.J."/>
            <person name="Probst A.J."/>
            <person name="Thomas B.C."/>
            <person name="Singh A."/>
            <person name="Wilkins M.J."/>
            <person name="Karaoz U."/>
            <person name="Brodie E.L."/>
            <person name="Williams K.H."/>
            <person name="Hubbard S.S."/>
            <person name="Banfield J.F."/>
        </authorList>
    </citation>
    <scope>NUCLEOTIDE SEQUENCE [LARGE SCALE GENOMIC DNA]</scope>
</reference>
<dbReference type="AlphaFoldDB" id="A0A1G2DDT0"/>
<evidence type="ECO:0000256" key="2">
    <source>
        <dbReference type="SAM" id="Phobius"/>
    </source>
</evidence>
<evidence type="ECO:0000256" key="1">
    <source>
        <dbReference type="SAM" id="MobiDB-lite"/>
    </source>
</evidence>
<keyword evidence="2" id="KW-1133">Transmembrane helix</keyword>
<dbReference type="STRING" id="1798664.A3C93_04255"/>
<feature type="compositionally biased region" description="Basic and acidic residues" evidence="1">
    <location>
        <begin position="228"/>
        <end position="280"/>
    </location>
</feature>
<keyword evidence="2" id="KW-0472">Membrane</keyword>